<protein>
    <recommendedName>
        <fullName evidence="3">DUF3055 domain-containing protein</fullName>
    </recommendedName>
</protein>
<evidence type="ECO:0008006" key="3">
    <source>
        <dbReference type="Google" id="ProtNLM"/>
    </source>
</evidence>
<name>A0A1T2XFX6_9BACL</name>
<dbReference type="EMBL" id="MSZX01000004">
    <property type="protein sequence ID" value="OPA78523.1"/>
    <property type="molecule type" value="Genomic_DNA"/>
</dbReference>
<dbReference type="RefSeq" id="WP_078498860.1">
    <property type="nucleotide sequence ID" value="NZ_MSZX01000004.1"/>
</dbReference>
<dbReference type="Pfam" id="PF11256">
    <property type="entry name" value="SAV0927-like"/>
    <property type="match status" value="1"/>
</dbReference>
<keyword evidence="2" id="KW-1185">Reference proteome</keyword>
<dbReference type="OrthoDB" id="2353476at2"/>
<evidence type="ECO:0000313" key="2">
    <source>
        <dbReference type="Proteomes" id="UP000190188"/>
    </source>
</evidence>
<proteinExistence type="predicted"/>
<comment type="caution">
    <text evidence="1">The sequence shown here is derived from an EMBL/GenBank/DDBJ whole genome shotgun (WGS) entry which is preliminary data.</text>
</comment>
<sequence>MFEHLYDEAEQANVNFIGCISERARYDFSIIYSKHFFGKPLVVCMQTGRSGVVGVEDLDNVDYIQNMFHITDSKIGEDLAALLKLRISGVGMTDQY</sequence>
<organism evidence="1 2">
    <name type="scientific">Paenibacillus selenitireducens</name>
    <dbReference type="NCBI Taxonomy" id="1324314"/>
    <lineage>
        <taxon>Bacteria</taxon>
        <taxon>Bacillati</taxon>
        <taxon>Bacillota</taxon>
        <taxon>Bacilli</taxon>
        <taxon>Bacillales</taxon>
        <taxon>Paenibacillaceae</taxon>
        <taxon>Paenibacillus</taxon>
    </lineage>
</organism>
<evidence type="ECO:0000313" key="1">
    <source>
        <dbReference type="EMBL" id="OPA78523.1"/>
    </source>
</evidence>
<dbReference type="Proteomes" id="UP000190188">
    <property type="component" value="Unassembled WGS sequence"/>
</dbReference>
<dbReference type="InterPro" id="IPR021415">
    <property type="entry name" value="SAV0927-like"/>
</dbReference>
<reference evidence="1 2" key="1">
    <citation type="submission" date="2017-01" db="EMBL/GenBank/DDBJ databases">
        <title>Genome analysis of Paenibacillus selenitrireducens ES3-24.</title>
        <authorList>
            <person name="Xu D."/>
            <person name="Yao R."/>
            <person name="Zheng S."/>
        </authorList>
    </citation>
    <scope>NUCLEOTIDE SEQUENCE [LARGE SCALE GENOMIC DNA]</scope>
    <source>
        <strain evidence="1 2">ES3-24</strain>
    </source>
</reference>
<dbReference type="STRING" id="1324314.BVG16_11680"/>
<dbReference type="AlphaFoldDB" id="A0A1T2XFX6"/>
<accession>A0A1T2XFX6</accession>
<gene>
    <name evidence="1" type="ORF">BVG16_11680</name>
</gene>